<dbReference type="Gene3D" id="3.90.25.10">
    <property type="entry name" value="UDP-galactose 4-epimerase, domain 1"/>
    <property type="match status" value="1"/>
</dbReference>
<evidence type="ECO:0000313" key="1">
    <source>
        <dbReference type="EMBL" id="EKD29969.1"/>
    </source>
</evidence>
<reference evidence="1" key="1">
    <citation type="journal article" date="2012" name="Science">
        <title>Fermentation, hydrogen, and sulfur metabolism in multiple uncultivated bacterial phyla.</title>
        <authorList>
            <person name="Wrighton K.C."/>
            <person name="Thomas B.C."/>
            <person name="Sharon I."/>
            <person name="Miller C.S."/>
            <person name="Castelle C.J."/>
            <person name="VerBerkmoes N.C."/>
            <person name="Wilkins M.J."/>
            <person name="Hettich R.L."/>
            <person name="Lipton M.S."/>
            <person name="Williams K.H."/>
            <person name="Long P.E."/>
            <person name="Banfield J.F."/>
        </authorList>
    </citation>
    <scope>NUCLEOTIDE SEQUENCE [LARGE SCALE GENOMIC DNA]</scope>
</reference>
<accession>K1YX78</accession>
<protein>
    <recommendedName>
        <fullName evidence="2">GDP-L-fucose synthase</fullName>
    </recommendedName>
</protein>
<dbReference type="EMBL" id="AMFJ01034197">
    <property type="protein sequence ID" value="EKD29969.1"/>
    <property type="molecule type" value="Genomic_DNA"/>
</dbReference>
<dbReference type="AlphaFoldDB" id="K1YX78"/>
<sequence>MEFFIVSSHEKEIVWDTTKSNETPMKLLDIGKLGGLEWNSQTELEEGVRKSYEWYLGNN</sequence>
<evidence type="ECO:0008006" key="2">
    <source>
        <dbReference type="Google" id="ProtNLM"/>
    </source>
</evidence>
<gene>
    <name evidence="1" type="ORF">ACD_78C00197G0004</name>
</gene>
<comment type="caution">
    <text evidence="1">The sequence shown here is derived from an EMBL/GenBank/DDBJ whole genome shotgun (WGS) entry which is preliminary data.</text>
</comment>
<dbReference type="Gene3D" id="3.40.50.720">
    <property type="entry name" value="NAD(P)-binding Rossmann-like Domain"/>
    <property type="match status" value="1"/>
</dbReference>
<organism evidence="1">
    <name type="scientific">uncultured bacterium</name>
    <name type="common">gcode 4</name>
    <dbReference type="NCBI Taxonomy" id="1234023"/>
    <lineage>
        <taxon>Bacteria</taxon>
        <taxon>environmental samples</taxon>
    </lineage>
</organism>
<proteinExistence type="predicted"/>
<name>K1YX78_9BACT</name>